<dbReference type="Pfam" id="PF10230">
    <property type="entry name" value="LIDHydrolase"/>
    <property type="match status" value="1"/>
</dbReference>
<evidence type="ECO:0000313" key="6">
    <source>
        <dbReference type="EMBL" id="ETO36057.1"/>
    </source>
</evidence>
<feature type="transmembrane region" description="Helical" evidence="5">
    <location>
        <begin position="6"/>
        <end position="24"/>
    </location>
</feature>
<proteinExistence type="inferred from homology"/>
<dbReference type="GO" id="GO:0005811">
    <property type="term" value="C:lipid droplet"/>
    <property type="evidence" value="ECO:0007669"/>
    <property type="project" value="UniProtKB-SubCell"/>
</dbReference>
<dbReference type="InterPro" id="IPR019363">
    <property type="entry name" value="LDAH"/>
</dbReference>
<accession>X6PED7</accession>
<reference evidence="6 7" key="1">
    <citation type="journal article" date="2013" name="Curr. Biol.">
        <title>The Genome of the Foraminiferan Reticulomyxa filosa.</title>
        <authorList>
            <person name="Glockner G."/>
            <person name="Hulsmann N."/>
            <person name="Schleicher M."/>
            <person name="Noegel A.A."/>
            <person name="Eichinger L."/>
            <person name="Gallinger C."/>
            <person name="Pawlowski J."/>
            <person name="Sierra R."/>
            <person name="Euteneuer U."/>
            <person name="Pillet L."/>
            <person name="Moustafa A."/>
            <person name="Platzer M."/>
            <person name="Groth M."/>
            <person name="Szafranski K."/>
            <person name="Schliwa M."/>
        </authorList>
    </citation>
    <scope>NUCLEOTIDE SEQUENCE [LARGE SCALE GENOMIC DNA]</scope>
</reference>
<gene>
    <name evidence="6" type="ORF">RFI_01005</name>
</gene>
<comment type="subcellular location">
    <subcellularLocation>
        <location evidence="1">Lipid droplet</location>
    </subcellularLocation>
</comment>
<dbReference type="Proteomes" id="UP000023152">
    <property type="component" value="Unassembled WGS sequence"/>
</dbReference>
<dbReference type="PANTHER" id="PTHR13390">
    <property type="entry name" value="LIPASE"/>
    <property type="match status" value="1"/>
</dbReference>
<comment type="similarity">
    <text evidence="2">Belongs to the AB hydrolase superfamily. LDAH family.</text>
</comment>
<keyword evidence="5" id="KW-1133">Transmembrane helix</keyword>
<dbReference type="GO" id="GO:0019915">
    <property type="term" value="P:lipid storage"/>
    <property type="evidence" value="ECO:0007669"/>
    <property type="project" value="InterPro"/>
</dbReference>
<dbReference type="GO" id="GO:0016298">
    <property type="term" value="F:lipase activity"/>
    <property type="evidence" value="ECO:0007669"/>
    <property type="project" value="InterPro"/>
</dbReference>
<dbReference type="PANTHER" id="PTHR13390:SF0">
    <property type="entry name" value="LIPID DROPLET-ASSOCIATED HYDROLASE"/>
    <property type="match status" value="1"/>
</dbReference>
<evidence type="ECO:0000256" key="3">
    <source>
        <dbReference type="ARBA" id="ARBA00022677"/>
    </source>
</evidence>
<dbReference type="EMBL" id="ASPP01001042">
    <property type="protein sequence ID" value="ETO36057.1"/>
    <property type="molecule type" value="Genomic_DNA"/>
</dbReference>
<keyword evidence="4" id="KW-0378">Hydrolase</keyword>
<dbReference type="InterPro" id="IPR029058">
    <property type="entry name" value="AB_hydrolase_fold"/>
</dbReference>
<evidence type="ECO:0000256" key="4">
    <source>
        <dbReference type="ARBA" id="ARBA00022801"/>
    </source>
</evidence>
<evidence type="ECO:0000256" key="2">
    <source>
        <dbReference type="ARBA" id="ARBA00008300"/>
    </source>
</evidence>
<dbReference type="SUPFAM" id="SSF53474">
    <property type="entry name" value="alpha/beta-Hydrolases"/>
    <property type="match status" value="1"/>
</dbReference>
<keyword evidence="5" id="KW-0812">Transmembrane</keyword>
<keyword evidence="7" id="KW-1185">Reference proteome</keyword>
<name>X6PED7_RETFI</name>
<protein>
    <recommendedName>
        <fullName evidence="8">Lipid droplet-associated hydrolase</fullName>
    </recommendedName>
</protein>
<comment type="caution">
    <text evidence="6">The sequence shown here is derived from an EMBL/GenBank/DDBJ whole genome shotgun (WGS) entry which is preliminary data.</text>
</comment>
<sequence length="221" mass="25890">MIFINVFSIFYIIVFSLIVLVIAVQNARTRKSFDSCREQKNEKGNPLIVCTRSFEPIGDIWTEIYCIEAKRETKKKDKKETGKKSDNQNDDDEQEVDNHLVYLVIPGNPGISTAYVYWLQEMVRLFYENLSKNETQKKWVKMTAMTISHANHCMDKDNQNKHKIFTLEEQIQHKVQFLHYLFERKFAKHANIQFVIAGHSIGSYIALKCLDHLHQANETCL</sequence>
<evidence type="ECO:0000313" key="7">
    <source>
        <dbReference type="Proteomes" id="UP000023152"/>
    </source>
</evidence>
<dbReference type="AlphaFoldDB" id="X6PED7"/>
<keyword evidence="3" id="KW-0551">Lipid droplet</keyword>
<evidence type="ECO:0000256" key="1">
    <source>
        <dbReference type="ARBA" id="ARBA00004502"/>
    </source>
</evidence>
<evidence type="ECO:0008006" key="8">
    <source>
        <dbReference type="Google" id="ProtNLM"/>
    </source>
</evidence>
<organism evidence="6 7">
    <name type="scientific">Reticulomyxa filosa</name>
    <dbReference type="NCBI Taxonomy" id="46433"/>
    <lineage>
        <taxon>Eukaryota</taxon>
        <taxon>Sar</taxon>
        <taxon>Rhizaria</taxon>
        <taxon>Retaria</taxon>
        <taxon>Foraminifera</taxon>
        <taxon>Monothalamids</taxon>
        <taxon>Reticulomyxidae</taxon>
        <taxon>Reticulomyxa</taxon>
    </lineage>
</organism>
<evidence type="ECO:0000256" key="5">
    <source>
        <dbReference type="SAM" id="Phobius"/>
    </source>
</evidence>
<dbReference type="OrthoDB" id="448051at2759"/>
<keyword evidence="5" id="KW-0472">Membrane</keyword>